<sequence length="62" mass="6996">NWSVVRPHLILRVFERDDLVECQAIIYTDFKDSHASTSEMASGNEQPASQTSDPCELACLRN</sequence>
<evidence type="ECO:0000313" key="2">
    <source>
        <dbReference type="EMBL" id="CAG8502205.1"/>
    </source>
</evidence>
<gene>
    <name evidence="2" type="ORF">AMORRO_LOCUS3308</name>
</gene>
<accession>A0A9N8ZND5</accession>
<dbReference type="EMBL" id="CAJVPV010001591">
    <property type="protein sequence ID" value="CAG8502205.1"/>
    <property type="molecule type" value="Genomic_DNA"/>
</dbReference>
<dbReference type="Proteomes" id="UP000789342">
    <property type="component" value="Unassembled WGS sequence"/>
</dbReference>
<dbReference type="AlphaFoldDB" id="A0A9N8ZND5"/>
<organism evidence="2 3">
    <name type="scientific">Acaulospora morrowiae</name>
    <dbReference type="NCBI Taxonomy" id="94023"/>
    <lineage>
        <taxon>Eukaryota</taxon>
        <taxon>Fungi</taxon>
        <taxon>Fungi incertae sedis</taxon>
        <taxon>Mucoromycota</taxon>
        <taxon>Glomeromycotina</taxon>
        <taxon>Glomeromycetes</taxon>
        <taxon>Diversisporales</taxon>
        <taxon>Acaulosporaceae</taxon>
        <taxon>Acaulospora</taxon>
    </lineage>
</organism>
<reference evidence="2" key="1">
    <citation type="submission" date="2021-06" db="EMBL/GenBank/DDBJ databases">
        <authorList>
            <person name="Kallberg Y."/>
            <person name="Tangrot J."/>
            <person name="Rosling A."/>
        </authorList>
    </citation>
    <scope>NUCLEOTIDE SEQUENCE</scope>
    <source>
        <strain evidence="2">CL551</strain>
    </source>
</reference>
<evidence type="ECO:0000313" key="3">
    <source>
        <dbReference type="Proteomes" id="UP000789342"/>
    </source>
</evidence>
<name>A0A9N8ZND5_9GLOM</name>
<proteinExistence type="predicted"/>
<protein>
    <submittedName>
        <fullName evidence="2">16022_t:CDS:1</fullName>
    </submittedName>
</protein>
<feature type="compositionally biased region" description="Polar residues" evidence="1">
    <location>
        <begin position="35"/>
        <end position="53"/>
    </location>
</feature>
<feature type="non-terminal residue" evidence="2">
    <location>
        <position position="1"/>
    </location>
</feature>
<evidence type="ECO:0000256" key="1">
    <source>
        <dbReference type="SAM" id="MobiDB-lite"/>
    </source>
</evidence>
<feature type="region of interest" description="Disordered" evidence="1">
    <location>
        <begin position="33"/>
        <end position="54"/>
    </location>
</feature>
<keyword evidence="3" id="KW-1185">Reference proteome</keyword>
<comment type="caution">
    <text evidence="2">The sequence shown here is derived from an EMBL/GenBank/DDBJ whole genome shotgun (WGS) entry which is preliminary data.</text>
</comment>